<evidence type="ECO:0000313" key="6">
    <source>
        <dbReference type="Proteomes" id="UP000258309"/>
    </source>
</evidence>
<reference evidence="5 6" key="1">
    <citation type="submission" date="2018-05" db="EMBL/GenBank/DDBJ databases">
        <title>Draft genome sequence of Scytalidium lignicola DSM 105466, a ubiquitous saprotrophic fungus.</title>
        <authorList>
            <person name="Buettner E."/>
            <person name="Gebauer A.M."/>
            <person name="Hofrichter M."/>
            <person name="Liers C."/>
            <person name="Kellner H."/>
        </authorList>
    </citation>
    <scope>NUCLEOTIDE SEQUENCE [LARGE SCALE GENOMIC DNA]</scope>
    <source>
        <strain evidence="5 6">DSM 105466</strain>
    </source>
</reference>
<keyword evidence="6" id="KW-1185">Reference proteome</keyword>
<accession>A0A3E2HR30</accession>
<dbReference type="PANTHER" id="PTHR12940:SF0">
    <property type="entry name" value="SPLICING FACTOR ESS-2 HOMOLOG"/>
    <property type="match status" value="1"/>
</dbReference>
<evidence type="ECO:0000256" key="1">
    <source>
        <dbReference type="ARBA" id="ARBA00004123"/>
    </source>
</evidence>
<feature type="region of interest" description="Disordered" evidence="4">
    <location>
        <begin position="381"/>
        <end position="466"/>
    </location>
</feature>
<dbReference type="GO" id="GO:0071013">
    <property type="term" value="C:catalytic step 2 spliceosome"/>
    <property type="evidence" value="ECO:0007669"/>
    <property type="project" value="TreeGrafter"/>
</dbReference>
<comment type="caution">
    <text evidence="5">The sequence shown here is derived from an EMBL/GenBank/DDBJ whole genome shotgun (WGS) entry which is preliminary data.</text>
</comment>
<dbReference type="STRING" id="5539.A0A3E2HR30"/>
<dbReference type="EMBL" id="NCSJ02000004">
    <property type="protein sequence ID" value="RFU35820.1"/>
    <property type="molecule type" value="Genomic_DNA"/>
</dbReference>
<feature type="region of interest" description="Disordered" evidence="4">
    <location>
        <begin position="1"/>
        <end position="21"/>
    </location>
</feature>
<evidence type="ECO:0000313" key="5">
    <source>
        <dbReference type="EMBL" id="RFU35820.1"/>
    </source>
</evidence>
<organism evidence="5 6">
    <name type="scientific">Scytalidium lignicola</name>
    <name type="common">Hyphomycete</name>
    <dbReference type="NCBI Taxonomy" id="5539"/>
    <lineage>
        <taxon>Eukaryota</taxon>
        <taxon>Fungi</taxon>
        <taxon>Dikarya</taxon>
        <taxon>Ascomycota</taxon>
        <taxon>Pezizomycotina</taxon>
        <taxon>Leotiomycetes</taxon>
        <taxon>Leotiomycetes incertae sedis</taxon>
        <taxon>Scytalidium</taxon>
    </lineage>
</organism>
<comment type="subcellular location">
    <subcellularLocation>
        <location evidence="1">Nucleus</location>
    </subcellularLocation>
</comment>
<dbReference type="Proteomes" id="UP000258309">
    <property type="component" value="Unassembled WGS sequence"/>
</dbReference>
<feature type="non-terminal residue" evidence="5">
    <location>
        <position position="466"/>
    </location>
</feature>
<name>A0A3E2HR30_SCYLI</name>
<gene>
    <name evidence="5" type="ORF">B7463_g435</name>
</gene>
<evidence type="ECO:0000256" key="2">
    <source>
        <dbReference type="ARBA" id="ARBA00009072"/>
    </source>
</evidence>
<dbReference type="PANTHER" id="PTHR12940">
    <property type="entry name" value="ES-2 PROTEIN - RELATED"/>
    <property type="match status" value="1"/>
</dbReference>
<proteinExistence type="inferred from homology"/>
<comment type="similarity">
    <text evidence="2">Belongs to the ESS2 family.</text>
</comment>
<dbReference type="OrthoDB" id="19679at2759"/>
<keyword evidence="3" id="KW-0539">Nucleus</keyword>
<feature type="region of interest" description="Disordered" evidence="4">
    <location>
        <begin position="317"/>
        <end position="348"/>
    </location>
</feature>
<sequence>MPSQTSLGKEDIKMALEPSNSKTLVRRRTDLELMPPPPKRIKRPKNVIDEESYTDAISEIIARDFFPGLLESETQQEYLDALESRDEAWIASASRRLAHVMTPGRRVGRRGTSMQTPMRAFDTPRGYAGDTPASMMSDTTTATQATATVRIDTNMSLDKFQALYTSEDNESFYKLLDKQNQKRIEKYAWMWTGNKMPSKMMLKQKEVEMKLESRGSLADDGGKKDILAIQDVNEKPAKPDAWKSNPNNQLMFGAEGIEDTLETVAQKAQNESRAPPKSVSYNNTRLQPATVAADGSDIPPSPSLSAVKDAIAGQRRIAESESGISGAETPRVNGYSFVDDEEPEPETSTSIISFGKAEMMKNPFIIKEQSKREALHHRMVDKNAQSKRTSSRVGMTGKVDQTPVPKFPSSPRVGSGQLTPAAQRLWSRVGHSNSSRTPSAFGVRTPGTVKTKSGLRAGWTPNGKAS</sequence>
<feature type="region of interest" description="Disordered" evidence="4">
    <location>
        <begin position="106"/>
        <end position="139"/>
    </location>
</feature>
<dbReference type="OMA" id="AQNDYLD"/>
<evidence type="ECO:0008006" key="7">
    <source>
        <dbReference type="Google" id="ProtNLM"/>
    </source>
</evidence>
<dbReference type="Pfam" id="PF09751">
    <property type="entry name" value="Es2"/>
    <property type="match status" value="1"/>
</dbReference>
<evidence type="ECO:0000256" key="4">
    <source>
        <dbReference type="SAM" id="MobiDB-lite"/>
    </source>
</evidence>
<protein>
    <recommendedName>
        <fullName evidence="7">Nuclear protein DGCR14</fullName>
    </recommendedName>
</protein>
<evidence type="ECO:0000256" key="3">
    <source>
        <dbReference type="ARBA" id="ARBA00023242"/>
    </source>
</evidence>
<dbReference type="AlphaFoldDB" id="A0A3E2HR30"/>
<dbReference type="InterPro" id="IPR019148">
    <property type="entry name" value="Nuclear_protein_DGCR14_ESS-2"/>
</dbReference>
<feature type="non-terminal residue" evidence="5">
    <location>
        <position position="1"/>
    </location>
</feature>